<comment type="subcellular location">
    <subcellularLocation>
        <location evidence="1 7">Cell membrane</location>
        <topology evidence="1 7">Multi-pass membrane protein</topology>
    </subcellularLocation>
</comment>
<dbReference type="RefSeq" id="WP_378296330.1">
    <property type="nucleotide sequence ID" value="NZ_JBHTJA010000003.1"/>
</dbReference>
<reference evidence="11" key="1">
    <citation type="journal article" date="2019" name="Int. J. Syst. Evol. Microbiol.">
        <title>The Global Catalogue of Microorganisms (GCM) 10K type strain sequencing project: providing services to taxonomists for standard genome sequencing and annotation.</title>
        <authorList>
            <consortium name="The Broad Institute Genomics Platform"/>
            <consortium name="The Broad Institute Genome Sequencing Center for Infectious Disease"/>
            <person name="Wu L."/>
            <person name="Ma J."/>
        </authorList>
    </citation>
    <scope>NUCLEOTIDE SEQUENCE [LARGE SCALE GENOMIC DNA]</scope>
    <source>
        <strain evidence="11">JCM 31202</strain>
    </source>
</reference>
<feature type="region of interest" description="Disordered" evidence="8">
    <location>
        <begin position="1"/>
        <end position="23"/>
    </location>
</feature>
<evidence type="ECO:0000256" key="5">
    <source>
        <dbReference type="ARBA" id="ARBA00022989"/>
    </source>
</evidence>
<dbReference type="PANTHER" id="PTHR43163">
    <property type="entry name" value="DIPEPTIDE TRANSPORT SYSTEM PERMEASE PROTEIN DPPB-RELATED"/>
    <property type="match status" value="1"/>
</dbReference>
<organism evidence="10 11">
    <name type="scientific">Actinomadura sediminis</name>
    <dbReference type="NCBI Taxonomy" id="1038904"/>
    <lineage>
        <taxon>Bacteria</taxon>
        <taxon>Bacillati</taxon>
        <taxon>Actinomycetota</taxon>
        <taxon>Actinomycetes</taxon>
        <taxon>Streptosporangiales</taxon>
        <taxon>Thermomonosporaceae</taxon>
        <taxon>Actinomadura</taxon>
    </lineage>
</organism>
<protein>
    <submittedName>
        <fullName evidence="10">ABC transporter permease</fullName>
    </submittedName>
</protein>
<keyword evidence="11" id="KW-1185">Reference proteome</keyword>
<keyword evidence="2 7" id="KW-0813">Transport</keyword>
<feature type="transmembrane region" description="Helical" evidence="7">
    <location>
        <begin position="38"/>
        <end position="59"/>
    </location>
</feature>
<feature type="transmembrane region" description="Helical" evidence="7">
    <location>
        <begin position="206"/>
        <end position="225"/>
    </location>
</feature>
<evidence type="ECO:0000256" key="1">
    <source>
        <dbReference type="ARBA" id="ARBA00004651"/>
    </source>
</evidence>
<dbReference type="InterPro" id="IPR035906">
    <property type="entry name" value="MetI-like_sf"/>
</dbReference>
<evidence type="ECO:0000259" key="9">
    <source>
        <dbReference type="PROSITE" id="PS50928"/>
    </source>
</evidence>
<keyword evidence="4 7" id="KW-0812">Transmembrane</keyword>
<feature type="transmembrane region" description="Helical" evidence="7">
    <location>
        <begin position="178"/>
        <end position="200"/>
    </location>
</feature>
<keyword evidence="6 7" id="KW-0472">Membrane</keyword>
<evidence type="ECO:0000256" key="3">
    <source>
        <dbReference type="ARBA" id="ARBA00022475"/>
    </source>
</evidence>
<evidence type="ECO:0000313" key="10">
    <source>
        <dbReference type="EMBL" id="MFD0899484.1"/>
    </source>
</evidence>
<feature type="transmembrane region" description="Helical" evidence="7">
    <location>
        <begin position="130"/>
        <end position="152"/>
    </location>
</feature>
<evidence type="ECO:0000256" key="4">
    <source>
        <dbReference type="ARBA" id="ARBA00022692"/>
    </source>
</evidence>
<evidence type="ECO:0000313" key="11">
    <source>
        <dbReference type="Proteomes" id="UP001596972"/>
    </source>
</evidence>
<evidence type="ECO:0000256" key="2">
    <source>
        <dbReference type="ARBA" id="ARBA00022448"/>
    </source>
</evidence>
<feature type="transmembrane region" description="Helical" evidence="7">
    <location>
        <begin position="306"/>
        <end position="325"/>
    </location>
</feature>
<keyword evidence="3" id="KW-1003">Cell membrane</keyword>
<dbReference type="InterPro" id="IPR000515">
    <property type="entry name" value="MetI-like"/>
</dbReference>
<evidence type="ECO:0000256" key="6">
    <source>
        <dbReference type="ARBA" id="ARBA00023136"/>
    </source>
</evidence>
<dbReference type="Pfam" id="PF19300">
    <property type="entry name" value="BPD_transp_1_N"/>
    <property type="match status" value="1"/>
</dbReference>
<feature type="domain" description="ABC transmembrane type-1" evidence="9">
    <location>
        <begin position="124"/>
        <end position="329"/>
    </location>
</feature>
<dbReference type="Gene3D" id="1.10.3720.10">
    <property type="entry name" value="MetI-like"/>
    <property type="match status" value="1"/>
</dbReference>
<dbReference type="InterPro" id="IPR045621">
    <property type="entry name" value="BPD_transp_1_N"/>
</dbReference>
<dbReference type="CDD" id="cd06261">
    <property type="entry name" value="TM_PBP2"/>
    <property type="match status" value="1"/>
</dbReference>
<dbReference type="SUPFAM" id="SSF161098">
    <property type="entry name" value="MetI-like"/>
    <property type="match status" value="1"/>
</dbReference>
<dbReference type="PANTHER" id="PTHR43163:SF6">
    <property type="entry name" value="DIPEPTIDE TRANSPORT SYSTEM PERMEASE PROTEIN DPPB-RELATED"/>
    <property type="match status" value="1"/>
</dbReference>
<keyword evidence="5 7" id="KW-1133">Transmembrane helix</keyword>
<dbReference type="PROSITE" id="PS50928">
    <property type="entry name" value="ABC_TM1"/>
    <property type="match status" value="1"/>
</dbReference>
<comment type="caution">
    <text evidence="10">The sequence shown here is derived from an EMBL/GenBank/DDBJ whole genome shotgun (WGS) entry which is preliminary data.</text>
</comment>
<evidence type="ECO:0000256" key="7">
    <source>
        <dbReference type="RuleBase" id="RU363032"/>
    </source>
</evidence>
<dbReference type="Pfam" id="PF00528">
    <property type="entry name" value="BPD_transp_1"/>
    <property type="match status" value="1"/>
</dbReference>
<name>A0ABW3EJ16_9ACTN</name>
<gene>
    <name evidence="10" type="ORF">ACFQ11_03710</name>
</gene>
<feature type="transmembrane region" description="Helical" evidence="7">
    <location>
        <begin position="260"/>
        <end position="286"/>
    </location>
</feature>
<proteinExistence type="inferred from homology"/>
<dbReference type="EMBL" id="JBHTJA010000003">
    <property type="protein sequence ID" value="MFD0899484.1"/>
    <property type="molecule type" value="Genomic_DNA"/>
</dbReference>
<comment type="similarity">
    <text evidence="7">Belongs to the binding-protein-dependent transport system permease family.</text>
</comment>
<sequence>MTDATLVGEEQDPAGPAPEAGRRGPAVNPWLGFAARRLVGIAGVLATLVGATFLMVQLIPGDPARALAGTGATGAEVERIRHELGLDRSIPEQFVSYVNGLLRFDLGTSFQTGESVADVIAGRMPFTAQLAFLAIAIVIVLSVPLGMAVAIATRGGRRARLDTAFTFGTGTLGATPEYVIGTLLVLVFAITLGLLPAAGAASPSSLILPVLAIAIGPTCVLARIVRRETAVVLDQDYMRTARGRRLPPLSLYARHALPNLLTSTLTMGGLTLTSLLGGTVIVESVFAWPGMGSRVVEAIINRDYPVIQGTVLVLGIIAALVNLLIDTLLGLLDPRTLTARSTS</sequence>
<accession>A0ABW3EJ16</accession>
<dbReference type="Proteomes" id="UP001596972">
    <property type="component" value="Unassembled WGS sequence"/>
</dbReference>
<evidence type="ECO:0000256" key="8">
    <source>
        <dbReference type="SAM" id="MobiDB-lite"/>
    </source>
</evidence>